<evidence type="ECO:0000259" key="3">
    <source>
        <dbReference type="PROSITE" id="PS50943"/>
    </source>
</evidence>
<feature type="transmembrane region" description="Helical" evidence="2">
    <location>
        <begin position="135"/>
        <end position="155"/>
    </location>
</feature>
<evidence type="ECO:0000256" key="2">
    <source>
        <dbReference type="SAM" id="Phobius"/>
    </source>
</evidence>
<organism evidence="4 5">
    <name type="scientific">Pseudobacteriovorax antillogorgiicola</name>
    <dbReference type="NCBI Taxonomy" id="1513793"/>
    <lineage>
        <taxon>Bacteria</taxon>
        <taxon>Pseudomonadati</taxon>
        <taxon>Bdellovibrionota</taxon>
        <taxon>Oligoflexia</taxon>
        <taxon>Oligoflexales</taxon>
        <taxon>Pseudobacteriovoracaceae</taxon>
        <taxon>Pseudobacteriovorax</taxon>
    </lineage>
</organism>
<dbReference type="EMBL" id="FWZT01000012">
    <property type="protein sequence ID" value="SMF41594.1"/>
    <property type="molecule type" value="Genomic_DNA"/>
</dbReference>
<name>A0A1Y6C3T0_9BACT</name>
<keyword evidence="2" id="KW-0472">Membrane</keyword>
<protein>
    <submittedName>
        <fullName evidence="4">Transcriptional regulator, contains XRE-family HTH domain</fullName>
    </submittedName>
</protein>
<keyword evidence="2" id="KW-1133">Transmembrane helix</keyword>
<dbReference type="RefSeq" id="WP_132320627.1">
    <property type="nucleotide sequence ID" value="NZ_FWZT01000012.1"/>
</dbReference>
<dbReference type="STRING" id="1513793.SAMN06296036_112177"/>
<dbReference type="OrthoDB" id="9791537at2"/>
<feature type="transmembrane region" description="Helical" evidence="2">
    <location>
        <begin position="105"/>
        <end position="123"/>
    </location>
</feature>
<evidence type="ECO:0000313" key="5">
    <source>
        <dbReference type="Proteomes" id="UP000192907"/>
    </source>
</evidence>
<keyword evidence="2" id="KW-0812">Transmembrane</keyword>
<evidence type="ECO:0000313" key="4">
    <source>
        <dbReference type="EMBL" id="SMF41594.1"/>
    </source>
</evidence>
<dbReference type="PANTHER" id="PTHR46558:SF13">
    <property type="entry name" value="HTH-TYPE TRANSCRIPTIONAL REGULATOR IMMR"/>
    <property type="match status" value="1"/>
</dbReference>
<dbReference type="InterPro" id="IPR010982">
    <property type="entry name" value="Lambda_DNA-bd_dom_sf"/>
</dbReference>
<dbReference type="GO" id="GO:0003677">
    <property type="term" value="F:DNA binding"/>
    <property type="evidence" value="ECO:0007669"/>
    <property type="project" value="UniProtKB-KW"/>
</dbReference>
<dbReference type="PANTHER" id="PTHR46558">
    <property type="entry name" value="TRACRIPTIONAL REGULATORY PROTEIN-RELATED-RELATED"/>
    <property type="match status" value="1"/>
</dbReference>
<dbReference type="AlphaFoldDB" id="A0A1Y6C3T0"/>
<dbReference type="PROSITE" id="PS50943">
    <property type="entry name" value="HTH_CROC1"/>
    <property type="match status" value="1"/>
</dbReference>
<dbReference type="CDD" id="cd00093">
    <property type="entry name" value="HTH_XRE"/>
    <property type="match status" value="1"/>
</dbReference>
<sequence length="167" mass="18728">MILAEKVVSLRKKAGWSQEDLAERLDVSRQSVSKWESSNSTPDPNKIILLADIFEVSTDYLLRDKQEVSHPSQSSKKNEATQLHLEQASNYVNYKVSASWLVSKGVSLCVVSPIGLFSCLAMYEMGYFDSSRNTAVMAGLVFLLLMIAASISFFYQNEPVRRRNPPS</sequence>
<feature type="domain" description="HTH cro/C1-type" evidence="3">
    <location>
        <begin position="7"/>
        <end position="61"/>
    </location>
</feature>
<keyword evidence="5" id="KW-1185">Reference proteome</keyword>
<dbReference type="InterPro" id="IPR001387">
    <property type="entry name" value="Cro/C1-type_HTH"/>
</dbReference>
<dbReference type="SMART" id="SM00530">
    <property type="entry name" value="HTH_XRE"/>
    <property type="match status" value="1"/>
</dbReference>
<reference evidence="5" key="1">
    <citation type="submission" date="2017-04" db="EMBL/GenBank/DDBJ databases">
        <authorList>
            <person name="Varghese N."/>
            <person name="Submissions S."/>
        </authorList>
    </citation>
    <scope>NUCLEOTIDE SEQUENCE [LARGE SCALE GENOMIC DNA]</scope>
    <source>
        <strain evidence="5">RKEM611</strain>
    </source>
</reference>
<dbReference type="Proteomes" id="UP000192907">
    <property type="component" value="Unassembled WGS sequence"/>
</dbReference>
<dbReference type="Pfam" id="PF01381">
    <property type="entry name" value="HTH_3"/>
    <property type="match status" value="1"/>
</dbReference>
<accession>A0A1Y6C3T0</accession>
<dbReference type="Gene3D" id="1.10.260.40">
    <property type="entry name" value="lambda repressor-like DNA-binding domains"/>
    <property type="match status" value="1"/>
</dbReference>
<proteinExistence type="predicted"/>
<keyword evidence="1" id="KW-0238">DNA-binding</keyword>
<evidence type="ECO:0000256" key="1">
    <source>
        <dbReference type="ARBA" id="ARBA00023125"/>
    </source>
</evidence>
<gene>
    <name evidence="4" type="ORF">SAMN06296036_112177</name>
</gene>
<dbReference type="SUPFAM" id="SSF47413">
    <property type="entry name" value="lambda repressor-like DNA-binding domains"/>
    <property type="match status" value="1"/>
</dbReference>